<name>A0AAI9U3J8_9PEZI</name>
<proteinExistence type="predicted"/>
<evidence type="ECO:0000313" key="2">
    <source>
        <dbReference type="Proteomes" id="UP001239213"/>
    </source>
</evidence>
<organism evidence="1 2">
    <name type="scientific">Colletotrichum cuscutae</name>
    <dbReference type="NCBI Taxonomy" id="1209917"/>
    <lineage>
        <taxon>Eukaryota</taxon>
        <taxon>Fungi</taxon>
        <taxon>Dikarya</taxon>
        <taxon>Ascomycota</taxon>
        <taxon>Pezizomycotina</taxon>
        <taxon>Sordariomycetes</taxon>
        <taxon>Hypocreomycetidae</taxon>
        <taxon>Glomerellales</taxon>
        <taxon>Glomerellaceae</taxon>
        <taxon>Colletotrichum</taxon>
        <taxon>Colletotrichum acutatum species complex</taxon>
    </lineage>
</organism>
<dbReference type="Proteomes" id="UP001239213">
    <property type="component" value="Unassembled WGS sequence"/>
</dbReference>
<accession>A0AAI9U3J8</accession>
<dbReference type="AlphaFoldDB" id="A0AAI9U3J8"/>
<evidence type="ECO:0000313" key="1">
    <source>
        <dbReference type="EMBL" id="KAK1451035.1"/>
    </source>
</evidence>
<reference evidence="1" key="1">
    <citation type="submission" date="2016-11" db="EMBL/GenBank/DDBJ databases">
        <title>The genome sequence of Colletotrichum cuscutae.</title>
        <authorList>
            <person name="Baroncelli R."/>
        </authorList>
    </citation>
    <scope>NUCLEOTIDE SEQUENCE</scope>
    <source>
        <strain evidence="1">IMI 304802</strain>
    </source>
</reference>
<gene>
    <name evidence="1" type="ORF">CCUS01_11211</name>
</gene>
<keyword evidence="2" id="KW-1185">Reference proteome</keyword>
<comment type="caution">
    <text evidence="1">The sequence shown here is derived from an EMBL/GenBank/DDBJ whole genome shotgun (WGS) entry which is preliminary data.</text>
</comment>
<protein>
    <submittedName>
        <fullName evidence="1">Uncharacterized protein</fullName>
    </submittedName>
</protein>
<dbReference type="EMBL" id="MPDP01000301">
    <property type="protein sequence ID" value="KAK1451035.1"/>
    <property type="molecule type" value="Genomic_DNA"/>
</dbReference>
<sequence>MPGVEREQAKKGEQAVIAIENGHKLNPRADDTPASRALGHTPPRLTFRSYITGFLVLPLAISSRSTLFIPTLSNDLGFSAPTTIAKTCALHLQKAERRRLFSYSPFGSLEILISLRASLCITRSKHLVHLTIVAIALQLCSPAPLAGFTGL</sequence>